<reference evidence="2 3" key="1">
    <citation type="submission" date="2020-07" db="EMBL/GenBank/DDBJ databases">
        <title>Sequencing the genomes of 1000 actinobacteria strains.</title>
        <authorList>
            <person name="Klenk H.-P."/>
        </authorList>
    </citation>
    <scope>NUCLEOTIDE SEQUENCE [LARGE SCALE GENOMIC DNA]</scope>
    <source>
        <strain evidence="2 3">DSM 43814</strain>
    </source>
</reference>
<accession>A0ABX2RRL7</accession>
<keyword evidence="1" id="KW-0812">Transmembrane</keyword>
<dbReference type="EMBL" id="JACCCQ010000001">
    <property type="protein sequence ID" value="NYF59177.1"/>
    <property type="molecule type" value="Genomic_DNA"/>
</dbReference>
<gene>
    <name evidence="2" type="ORF">HDA35_005008</name>
</gene>
<keyword evidence="3" id="KW-1185">Reference proteome</keyword>
<feature type="transmembrane region" description="Helical" evidence="1">
    <location>
        <begin position="59"/>
        <end position="78"/>
    </location>
</feature>
<sequence>MTRSGPDERAWSPMPVRHHRRPSGTLLGLLGLGSMLCCLPITLNVSIRFATQEVARRIGVVPMLVLLFGTLWAGGVAYRRWRRWARRRVLRWGAGAGWSPVIGRTVWPWTSGQFRPDRVSVGYALTRDVGGYPVTVGEVAWTHDGLAGADRVKGRGHFAILRLPRPYPTTAVQRRRTIAAARAGEDEFVRRYRILLRDMDLADRLVARELHAAHVTGLVPPWTVIGDELYTVVTDRRPLTPHRVTERVDELLRIADLLGLGERA</sequence>
<dbReference type="RefSeq" id="WP_179804909.1">
    <property type="nucleotide sequence ID" value="NZ_JACCCQ010000001.1"/>
</dbReference>
<evidence type="ECO:0000313" key="3">
    <source>
        <dbReference type="Proteomes" id="UP000631553"/>
    </source>
</evidence>
<protein>
    <submittedName>
        <fullName evidence="2">Uncharacterized protein</fullName>
    </submittedName>
</protein>
<organism evidence="2 3">
    <name type="scientific">Micromonospora purpureochromogenes</name>
    <dbReference type="NCBI Taxonomy" id="47872"/>
    <lineage>
        <taxon>Bacteria</taxon>
        <taxon>Bacillati</taxon>
        <taxon>Actinomycetota</taxon>
        <taxon>Actinomycetes</taxon>
        <taxon>Micromonosporales</taxon>
        <taxon>Micromonosporaceae</taxon>
        <taxon>Micromonospora</taxon>
    </lineage>
</organism>
<keyword evidence="1" id="KW-0472">Membrane</keyword>
<comment type="caution">
    <text evidence="2">The sequence shown here is derived from an EMBL/GenBank/DDBJ whole genome shotgun (WGS) entry which is preliminary data.</text>
</comment>
<keyword evidence="1" id="KW-1133">Transmembrane helix</keyword>
<evidence type="ECO:0000313" key="2">
    <source>
        <dbReference type="EMBL" id="NYF59177.1"/>
    </source>
</evidence>
<dbReference type="Proteomes" id="UP000631553">
    <property type="component" value="Unassembled WGS sequence"/>
</dbReference>
<evidence type="ECO:0000256" key="1">
    <source>
        <dbReference type="SAM" id="Phobius"/>
    </source>
</evidence>
<feature type="transmembrane region" description="Helical" evidence="1">
    <location>
        <begin position="26"/>
        <end position="47"/>
    </location>
</feature>
<name>A0ABX2RRL7_9ACTN</name>
<proteinExistence type="predicted"/>